<evidence type="ECO:0000313" key="2">
    <source>
        <dbReference type="EMBL" id="ESQ94534.1"/>
    </source>
</evidence>
<sequence length="62" mass="6662">MNMPLIQKSAAAKRRSTSGTRRPEVLGVTKDGVKILKPVRAPTNFTVEEVREAVAKALGKSA</sequence>
<proteinExistence type="predicted"/>
<dbReference type="OrthoDB" id="9861161at2"/>
<protein>
    <submittedName>
        <fullName evidence="2">Uncharacterized protein</fullName>
    </submittedName>
</protein>
<reference evidence="2 3" key="1">
    <citation type="journal article" date="2014" name="Nature">
        <title>Sequential evolution of bacterial morphology by co-option of a developmental regulator.</title>
        <authorList>
            <person name="Jiang C."/>
            <person name="Brown P.J."/>
            <person name="Ducret A."/>
            <person name="Brun Y.V."/>
        </authorList>
    </citation>
    <scope>NUCLEOTIDE SEQUENCE [LARGE SCALE GENOMIC DNA]</scope>
    <source>
        <strain evidence="2 3">DSM 16100</strain>
    </source>
</reference>
<accession>V4Q487</accession>
<dbReference type="STRING" id="1121022.GCA_000376105_01579"/>
<evidence type="ECO:0000313" key="3">
    <source>
        <dbReference type="Proteomes" id="UP000017837"/>
    </source>
</evidence>
<organism evidence="2 3">
    <name type="scientific">Asticcacaulis benevestitus DSM 16100 = ATCC BAA-896</name>
    <dbReference type="NCBI Taxonomy" id="1121022"/>
    <lineage>
        <taxon>Bacteria</taxon>
        <taxon>Pseudomonadati</taxon>
        <taxon>Pseudomonadota</taxon>
        <taxon>Alphaproteobacteria</taxon>
        <taxon>Caulobacterales</taxon>
        <taxon>Caulobacteraceae</taxon>
        <taxon>Asticcacaulis</taxon>
    </lineage>
</organism>
<dbReference type="AlphaFoldDB" id="V4Q487"/>
<name>V4Q487_9CAUL</name>
<dbReference type="EMBL" id="AWGB01000001">
    <property type="protein sequence ID" value="ESQ94534.1"/>
    <property type="molecule type" value="Genomic_DNA"/>
</dbReference>
<dbReference type="RefSeq" id="WP_018081247.1">
    <property type="nucleotide sequence ID" value="NZ_AQWM01000004.1"/>
</dbReference>
<gene>
    <name evidence="2" type="ORF">ABENE_00135</name>
</gene>
<dbReference type="Proteomes" id="UP000017837">
    <property type="component" value="Unassembled WGS sequence"/>
</dbReference>
<dbReference type="PATRIC" id="fig|1121022.4.peg.27"/>
<feature type="region of interest" description="Disordered" evidence="1">
    <location>
        <begin position="1"/>
        <end position="23"/>
    </location>
</feature>
<evidence type="ECO:0000256" key="1">
    <source>
        <dbReference type="SAM" id="MobiDB-lite"/>
    </source>
</evidence>
<keyword evidence="3" id="KW-1185">Reference proteome</keyword>
<comment type="caution">
    <text evidence="2">The sequence shown here is derived from an EMBL/GenBank/DDBJ whole genome shotgun (WGS) entry which is preliminary data.</text>
</comment>